<dbReference type="PANTHER" id="PTHR47160:SF10">
    <property type="entry name" value="MULE TRANSPOSASE DOMAIN-CONTAINING PROTEIN"/>
    <property type="match status" value="1"/>
</dbReference>
<gene>
    <name evidence="3" type="primary">LOC113491819</name>
</gene>
<evidence type="ECO:0000259" key="1">
    <source>
        <dbReference type="Pfam" id="PF10551"/>
    </source>
</evidence>
<dbReference type="Pfam" id="PF10551">
    <property type="entry name" value="MULE"/>
    <property type="match status" value="1"/>
</dbReference>
<dbReference type="PANTHER" id="PTHR47160">
    <property type="entry name" value="PUTATIVE-RELATED"/>
    <property type="match status" value="1"/>
</dbReference>
<evidence type="ECO:0000313" key="2">
    <source>
        <dbReference type="Proteomes" id="UP000322000"/>
    </source>
</evidence>
<dbReference type="Proteomes" id="UP000322000">
    <property type="component" value="Chromosome 3"/>
</dbReference>
<dbReference type="InterPro" id="IPR018289">
    <property type="entry name" value="MULE_transposase_dom"/>
</dbReference>
<dbReference type="RefSeq" id="XP_026724791.1">
    <property type="nucleotide sequence ID" value="XM_026868990.1"/>
</dbReference>
<dbReference type="InParanoid" id="A0A7E5V952"/>
<proteinExistence type="predicted"/>
<feature type="domain" description="MULE transposase" evidence="1">
    <location>
        <begin position="265"/>
        <end position="355"/>
    </location>
</feature>
<dbReference type="OrthoDB" id="10029846at2759"/>
<protein>
    <submittedName>
        <fullName evidence="3">Uncharacterized protein LOC113491819 isoform X1</fullName>
    </submittedName>
</protein>
<name>A0A7E5V952_TRINI</name>
<evidence type="ECO:0000313" key="3">
    <source>
        <dbReference type="RefSeq" id="XP_026724791.1"/>
    </source>
</evidence>
<dbReference type="GeneID" id="113491819"/>
<dbReference type="Gene3D" id="2.20.25.240">
    <property type="match status" value="1"/>
</dbReference>
<keyword evidence="2" id="KW-1185">Reference proteome</keyword>
<organism evidence="2 3">
    <name type="scientific">Trichoplusia ni</name>
    <name type="common">Cabbage looper</name>
    <dbReference type="NCBI Taxonomy" id="7111"/>
    <lineage>
        <taxon>Eukaryota</taxon>
        <taxon>Metazoa</taxon>
        <taxon>Ecdysozoa</taxon>
        <taxon>Arthropoda</taxon>
        <taxon>Hexapoda</taxon>
        <taxon>Insecta</taxon>
        <taxon>Pterygota</taxon>
        <taxon>Neoptera</taxon>
        <taxon>Endopterygota</taxon>
        <taxon>Lepidoptera</taxon>
        <taxon>Glossata</taxon>
        <taxon>Ditrysia</taxon>
        <taxon>Noctuoidea</taxon>
        <taxon>Noctuidae</taxon>
        <taxon>Plusiinae</taxon>
        <taxon>Trichoplusia</taxon>
    </lineage>
</organism>
<sequence length="521" mass="60177">MDENQNRKYYYNTPLISGDTGRAWRGSTQTQAAAPPPHCILSRHRLRLPTSHESSRAFPELCSYLKSLCSFNMEPIAGTSNKSELIKYVKSRKGKRVLLYKNKTHRLIKMYKNGNTLWRCTIQACGAVLTLSKYEDVLKNNEHFCTQNKVTQFVQEVVDDIHQEAMSTLDPLPEVYKRKLNNLLDQGINLTQDIPEFKNVKTTLYNKRNKSLGVKRLFGKSPTDVQVPNSFCNFILADYNDGKRRILLFATQKSKDELGRCRHLYCDGTFKSVPKPFKQLYSIHGDIDGVVKPLVYALLCDKKKSTYKLLFQLLKTTVPNTQVDFFKSDFEEAAMSGFLAVFPNAVVSGCFFHYKQALRRKSRDLGLSKNSIFRKHVALCTLLPHLPITDLDEAWLYIMSQSPQDKNVTKFNDYMVAQWLEHRFWKGKFTCYGEKNKTNNFVESHYSEINKKINPKGGVNLAKLLIYLQNYCNNFAEMRLKMNISENQKHAQERNNIIENILNQYVTGSISIGHCLEMLRF</sequence>
<dbReference type="AlphaFoldDB" id="A0A7E5V952"/>
<accession>A0A7E5V952</accession>
<reference evidence="3" key="1">
    <citation type="submission" date="2025-08" db="UniProtKB">
        <authorList>
            <consortium name="RefSeq"/>
        </authorList>
    </citation>
    <scope>IDENTIFICATION</scope>
</reference>
<dbReference type="KEGG" id="tnl:113491819"/>